<keyword evidence="1" id="KW-0472">Membrane</keyword>
<dbReference type="EMBL" id="CAGKOT010000081">
    <property type="protein sequence ID" value="CAB5393155.1"/>
    <property type="molecule type" value="Genomic_DNA"/>
</dbReference>
<name>A0A916EJF0_9GLOM</name>
<sequence length="125" mass="14602">MLYFTSDLSKVVILFSGFQVTSFHTFVLATLFVISLCWCERLFTYYYENAGYEKEYVCSISVYSTHQLVPISQDDDLPTLANKLDDELELQPQSLIIENVNSDDEYDYQIHNDIVKYEQQSLVNK</sequence>
<dbReference type="Proteomes" id="UP000684084">
    <property type="component" value="Unassembled WGS sequence"/>
</dbReference>
<keyword evidence="1" id="KW-0812">Transmembrane</keyword>
<keyword evidence="1" id="KW-1133">Transmembrane helix</keyword>
<organism evidence="2 3">
    <name type="scientific">Rhizophagus irregularis</name>
    <dbReference type="NCBI Taxonomy" id="588596"/>
    <lineage>
        <taxon>Eukaryota</taxon>
        <taxon>Fungi</taxon>
        <taxon>Fungi incertae sedis</taxon>
        <taxon>Mucoromycota</taxon>
        <taxon>Glomeromycotina</taxon>
        <taxon>Glomeromycetes</taxon>
        <taxon>Glomerales</taxon>
        <taxon>Glomeraceae</taxon>
        <taxon>Rhizophagus</taxon>
    </lineage>
</organism>
<dbReference type="AlphaFoldDB" id="A0A916EJF0"/>
<dbReference type="OrthoDB" id="73901at2759"/>
<reference evidence="2" key="1">
    <citation type="submission" date="2020-05" db="EMBL/GenBank/DDBJ databases">
        <authorList>
            <person name="Rincon C."/>
            <person name="Sanders R I."/>
            <person name="Robbins C."/>
            <person name="Chaturvedi A."/>
        </authorList>
    </citation>
    <scope>NUCLEOTIDE SEQUENCE</scope>
    <source>
        <strain evidence="2">CHB12</strain>
    </source>
</reference>
<proteinExistence type="predicted"/>
<protein>
    <submittedName>
        <fullName evidence="2">Uncharacterized protein</fullName>
    </submittedName>
</protein>
<evidence type="ECO:0000313" key="3">
    <source>
        <dbReference type="Proteomes" id="UP000684084"/>
    </source>
</evidence>
<evidence type="ECO:0000256" key="1">
    <source>
        <dbReference type="SAM" id="Phobius"/>
    </source>
</evidence>
<feature type="transmembrane region" description="Helical" evidence="1">
    <location>
        <begin position="12"/>
        <end position="39"/>
    </location>
</feature>
<accession>A0A916EJF0</accession>
<gene>
    <name evidence="2" type="ORF">CHRIB12_LOCUS22725</name>
</gene>
<dbReference type="VEuPathDB" id="FungiDB:RhiirFUN_018156"/>
<evidence type="ECO:0000313" key="2">
    <source>
        <dbReference type="EMBL" id="CAB5393155.1"/>
    </source>
</evidence>
<comment type="caution">
    <text evidence="2">The sequence shown here is derived from an EMBL/GenBank/DDBJ whole genome shotgun (WGS) entry which is preliminary data.</text>
</comment>